<proteinExistence type="predicted"/>
<feature type="compositionally biased region" description="Polar residues" evidence="1">
    <location>
        <begin position="47"/>
        <end position="69"/>
    </location>
</feature>
<reference evidence="2" key="1">
    <citation type="submission" date="2014-06" db="EMBL/GenBank/DDBJ databases">
        <authorList>
            <person name="Ju J."/>
            <person name="Zhang J."/>
        </authorList>
    </citation>
    <scope>NUCLEOTIDE SEQUENCE</scope>
    <source>
        <strain evidence="2">SscI8</strain>
    </source>
</reference>
<dbReference type="AlphaFoldDB" id="A0A127Z4H9"/>
<accession>A0A127Z4H9</accession>
<dbReference type="EMBL" id="LK056673">
    <property type="protein sequence ID" value="CDR88187.1"/>
    <property type="molecule type" value="Genomic_DNA"/>
</dbReference>
<evidence type="ECO:0000256" key="1">
    <source>
        <dbReference type="SAM" id="MobiDB-lite"/>
    </source>
</evidence>
<evidence type="ECO:0000313" key="2">
    <source>
        <dbReference type="EMBL" id="CDR88187.1"/>
    </source>
</evidence>
<protein>
    <submittedName>
        <fullName evidence="2">Uncharacterized protein</fullName>
    </submittedName>
</protein>
<gene>
    <name evidence="2" type="ORF">SPSC_03847</name>
</gene>
<feature type="region of interest" description="Disordered" evidence="1">
    <location>
        <begin position="45"/>
        <end position="69"/>
    </location>
</feature>
<sequence length="234" mass="24665">MAAHMACSERNRCPWRFGSRRELHHSLDVLEGQVVQGCTKIWPGTGASHSAGPTPSTPEETQQAHAGAQTTRSALPFWTTVPSRGPKLVGAGVIALLRVVTEISALAYLGKAESAALVVRSAAGITFGLLIVTPVATGLSEEHMRWTGKVLSVLRHCLRAVLQQKAEGSKSHQAALVVLAAAMLMQLAQHISLGTGQAQLNYVAMLLAPIAPLPPKAPKSTTCAIDCQRCTALA</sequence>
<organism evidence="2">
    <name type="scientific">Sporisorium scitamineum</name>
    <dbReference type="NCBI Taxonomy" id="49012"/>
    <lineage>
        <taxon>Eukaryota</taxon>
        <taxon>Fungi</taxon>
        <taxon>Dikarya</taxon>
        <taxon>Basidiomycota</taxon>
        <taxon>Ustilaginomycotina</taxon>
        <taxon>Ustilaginomycetes</taxon>
        <taxon>Ustilaginales</taxon>
        <taxon>Ustilaginaceae</taxon>
        <taxon>Sporisorium</taxon>
    </lineage>
</organism>
<name>A0A127Z4H9_9BASI</name>